<gene>
    <name evidence="3" type="ORF">C823_02660</name>
</gene>
<dbReference type="PANTHER" id="PTHR46797">
    <property type="entry name" value="HTH-TYPE TRANSCRIPTIONAL REGULATOR"/>
    <property type="match status" value="1"/>
</dbReference>
<evidence type="ECO:0000259" key="2">
    <source>
        <dbReference type="PROSITE" id="PS50943"/>
    </source>
</evidence>
<dbReference type="InterPro" id="IPR010982">
    <property type="entry name" value="Lambda_DNA-bd_dom_sf"/>
</dbReference>
<dbReference type="PATRIC" id="fig|1235802.3.peg.2810"/>
<dbReference type="InterPro" id="IPR001387">
    <property type="entry name" value="Cro/C1-type_HTH"/>
</dbReference>
<dbReference type="AlphaFoldDB" id="N2ANW9"/>
<dbReference type="HOGENOM" id="CLU_066192_17_4_9"/>
<dbReference type="STRING" id="1235802.C823_02660"/>
<dbReference type="InterPro" id="IPR050807">
    <property type="entry name" value="TransReg_Diox_bact_type"/>
</dbReference>
<dbReference type="GO" id="GO:0005829">
    <property type="term" value="C:cytosol"/>
    <property type="evidence" value="ECO:0007669"/>
    <property type="project" value="TreeGrafter"/>
</dbReference>
<dbReference type="PROSITE" id="PS50943">
    <property type="entry name" value="HTH_CROC1"/>
    <property type="match status" value="1"/>
</dbReference>
<evidence type="ECO:0000313" key="3">
    <source>
        <dbReference type="EMBL" id="EMZ26164.1"/>
    </source>
</evidence>
<proteinExistence type="predicted"/>
<dbReference type="GO" id="GO:0003677">
    <property type="term" value="F:DNA binding"/>
    <property type="evidence" value="ECO:0007669"/>
    <property type="project" value="UniProtKB-KW"/>
</dbReference>
<protein>
    <recommendedName>
        <fullName evidence="2">HTH cro/C1-type domain-containing protein</fullName>
    </recommendedName>
</protein>
<organism evidence="3 4">
    <name type="scientific">Eubacterium plexicaudatum ASF492</name>
    <dbReference type="NCBI Taxonomy" id="1235802"/>
    <lineage>
        <taxon>Bacteria</taxon>
        <taxon>Bacillati</taxon>
        <taxon>Bacillota</taxon>
        <taxon>Clostridia</taxon>
        <taxon>Eubacteriales</taxon>
        <taxon>Eubacteriaceae</taxon>
        <taxon>Eubacterium</taxon>
    </lineage>
</organism>
<accession>N2ANW9</accession>
<comment type="caution">
    <text evidence="3">The sequence shown here is derived from an EMBL/GenBank/DDBJ whole genome shotgun (WGS) entry which is preliminary data.</text>
</comment>
<dbReference type="OrthoDB" id="1647070at2"/>
<dbReference type="Pfam" id="PF01381">
    <property type="entry name" value="HTH_3"/>
    <property type="match status" value="1"/>
</dbReference>
<dbReference type="SUPFAM" id="SSF47413">
    <property type="entry name" value="lambda repressor-like DNA-binding domains"/>
    <property type="match status" value="1"/>
</dbReference>
<dbReference type="Proteomes" id="UP000012589">
    <property type="component" value="Unassembled WGS sequence"/>
</dbReference>
<dbReference type="GO" id="GO:0003700">
    <property type="term" value="F:DNA-binding transcription factor activity"/>
    <property type="evidence" value="ECO:0007669"/>
    <property type="project" value="TreeGrafter"/>
</dbReference>
<feature type="domain" description="HTH cro/C1-type" evidence="2">
    <location>
        <begin position="13"/>
        <end position="67"/>
    </location>
</feature>
<evidence type="ECO:0000313" key="4">
    <source>
        <dbReference type="Proteomes" id="UP000012589"/>
    </source>
</evidence>
<reference evidence="3 4" key="1">
    <citation type="journal article" date="2014" name="Genome Announc.">
        <title>Draft genome sequences of the altered schaedler flora, a defined bacterial community from gnotobiotic mice.</title>
        <authorList>
            <person name="Wannemuehler M.J."/>
            <person name="Overstreet A.M."/>
            <person name="Ward D.V."/>
            <person name="Phillips G.J."/>
        </authorList>
    </citation>
    <scope>NUCLEOTIDE SEQUENCE [LARGE SCALE GENOMIC DNA]</scope>
    <source>
        <strain evidence="3 4">ASF492</strain>
    </source>
</reference>
<dbReference type="Gene3D" id="1.10.260.40">
    <property type="entry name" value="lambda repressor-like DNA-binding domains"/>
    <property type="match status" value="1"/>
</dbReference>
<dbReference type="EMBL" id="AQFT01000085">
    <property type="protein sequence ID" value="EMZ26164.1"/>
    <property type="molecule type" value="Genomic_DNA"/>
</dbReference>
<dbReference type="eggNOG" id="COG1396">
    <property type="taxonomic scope" value="Bacteria"/>
</dbReference>
<evidence type="ECO:0000256" key="1">
    <source>
        <dbReference type="ARBA" id="ARBA00023125"/>
    </source>
</evidence>
<sequence length="122" mass="14064">MQEDMFVRMGQRIKKAREECGLTQQELAEQTGRGLRHLQDIEKGRKNPSFDVLASYISRLGIAPNELFYPDVPAVEKEVQHLMGKLLACTEDERAILLKTLDCMADQFISRRYEASKSQEFK</sequence>
<name>N2ANW9_9FIRM</name>
<keyword evidence="4" id="KW-1185">Reference proteome</keyword>
<dbReference type="CDD" id="cd00093">
    <property type="entry name" value="HTH_XRE"/>
    <property type="match status" value="1"/>
</dbReference>
<dbReference type="PANTHER" id="PTHR46797:SF1">
    <property type="entry name" value="METHYLPHOSPHONATE SYNTHASE"/>
    <property type="match status" value="1"/>
</dbReference>
<dbReference type="SMART" id="SM00530">
    <property type="entry name" value="HTH_XRE"/>
    <property type="match status" value="1"/>
</dbReference>
<keyword evidence="1" id="KW-0238">DNA-binding</keyword>